<dbReference type="AlphaFoldDB" id="A0AB34IR73"/>
<dbReference type="Gene3D" id="1.25.40.10">
    <property type="entry name" value="Tetratricopeptide repeat domain"/>
    <property type="match status" value="1"/>
</dbReference>
<dbReference type="Proteomes" id="UP001515480">
    <property type="component" value="Unassembled WGS sequence"/>
</dbReference>
<evidence type="ECO:0000313" key="4">
    <source>
        <dbReference type="Proteomes" id="UP001515480"/>
    </source>
</evidence>
<dbReference type="GO" id="GO:0006457">
    <property type="term" value="P:protein folding"/>
    <property type="evidence" value="ECO:0007669"/>
    <property type="project" value="TreeGrafter"/>
</dbReference>
<dbReference type="InterPro" id="IPR011990">
    <property type="entry name" value="TPR-like_helical_dom_sf"/>
</dbReference>
<gene>
    <name evidence="3" type="ORF">AB1Y20_000928</name>
    <name evidence="2" type="ORF">AB1Y20_012373</name>
</gene>
<evidence type="ECO:0000313" key="3">
    <source>
        <dbReference type="EMBL" id="KAL1530002.1"/>
    </source>
</evidence>
<dbReference type="GO" id="GO:0030544">
    <property type="term" value="F:Hsp70 protein binding"/>
    <property type="evidence" value="ECO:0007669"/>
    <property type="project" value="TreeGrafter"/>
</dbReference>
<organism evidence="2 4">
    <name type="scientific">Prymnesium parvum</name>
    <name type="common">Toxic golden alga</name>
    <dbReference type="NCBI Taxonomy" id="97485"/>
    <lineage>
        <taxon>Eukaryota</taxon>
        <taxon>Haptista</taxon>
        <taxon>Haptophyta</taxon>
        <taxon>Prymnesiophyceae</taxon>
        <taxon>Prymnesiales</taxon>
        <taxon>Prymnesiaceae</taxon>
        <taxon>Prymnesium</taxon>
    </lineage>
</organism>
<dbReference type="EMBL" id="JBGBPQ010000021">
    <property type="protein sequence ID" value="KAL1503912.1"/>
    <property type="molecule type" value="Genomic_DNA"/>
</dbReference>
<sequence>MADTPSAAADDELCGGPFDSFRVPDIWEKLRRHPETRQFCADSGYVKSIEFLRTATKQSETRAFMEDPRIMQSIAVLQGWGLSVAPEDLGKAEWLGQMPRRDAVQMPHLERAARHTTVAAAKDAGNAKFKEGEYSDALACWLRALQLHEAHGQSLDETTRSTLHSNSANALLKLKRPADALNACELALKAAPAGADVSKIHFRRAMAHEELTRGVGVTVDETAKQWRLAVESMRAALTAARSAPESSSKNANIRNVQQELKRMKDAEKIASDKAQQAKEQAVREARAEALRKSAGQALPDKASETSITRRLAPGYVRDIDLSHWASKWIAQEVTKVQHRTDLCIIQVTDVNQPASDIHASIKEKNQKRALFYDMSLVLNFKGVYQQAPHSGKELVGVFRLYNVGQDTRFCPGGDKETSYMYELGFDRRYFTKSEQWIETIKEEAGELFHLLCPLLATFEQELSRKADHIV</sequence>
<dbReference type="Gene3D" id="1.10.260.100">
    <property type="match status" value="1"/>
</dbReference>
<keyword evidence="4" id="KW-1185">Reference proteome</keyword>
<evidence type="ECO:0000256" key="1">
    <source>
        <dbReference type="SAM" id="MobiDB-lite"/>
    </source>
</evidence>
<dbReference type="PANTHER" id="PTHR46035:SF3">
    <property type="entry name" value="TRANSLOCATION PROTEIN SEC72"/>
    <property type="match status" value="1"/>
</dbReference>
<name>A0AB34IR73_PRYPA</name>
<evidence type="ECO:0000313" key="2">
    <source>
        <dbReference type="EMBL" id="KAL1503912.1"/>
    </source>
</evidence>
<dbReference type="GO" id="GO:0005634">
    <property type="term" value="C:nucleus"/>
    <property type="evidence" value="ECO:0007669"/>
    <property type="project" value="TreeGrafter"/>
</dbReference>
<dbReference type="SUPFAM" id="SSF48452">
    <property type="entry name" value="TPR-like"/>
    <property type="match status" value="1"/>
</dbReference>
<feature type="region of interest" description="Disordered" evidence="1">
    <location>
        <begin position="268"/>
        <end position="301"/>
    </location>
</feature>
<dbReference type="InterPro" id="IPR019734">
    <property type="entry name" value="TPR_rpt"/>
</dbReference>
<dbReference type="GO" id="GO:0005829">
    <property type="term" value="C:cytosol"/>
    <property type="evidence" value="ECO:0007669"/>
    <property type="project" value="TreeGrafter"/>
</dbReference>
<protein>
    <submittedName>
        <fullName evidence="2">Uncharacterized protein</fullName>
    </submittedName>
</protein>
<comment type="caution">
    <text evidence="2">The sequence shown here is derived from an EMBL/GenBank/DDBJ whole genome shotgun (WGS) entry which is preliminary data.</text>
</comment>
<reference evidence="2 4" key="1">
    <citation type="journal article" date="2024" name="Science">
        <title>Giant polyketide synthase enzymes in the biosynthesis of giant marine polyether toxins.</title>
        <authorList>
            <person name="Fallon T.R."/>
            <person name="Shende V.V."/>
            <person name="Wierzbicki I.H."/>
            <person name="Pendleton A.L."/>
            <person name="Watervoot N.F."/>
            <person name="Auber R.P."/>
            <person name="Gonzalez D.J."/>
            <person name="Wisecaver J.H."/>
            <person name="Moore B.S."/>
        </authorList>
    </citation>
    <scope>NUCLEOTIDE SEQUENCE [LARGE SCALE GENOMIC DNA]</scope>
    <source>
        <strain evidence="2 4">12B1</strain>
    </source>
</reference>
<dbReference type="EMBL" id="JBGBPQ010000001">
    <property type="protein sequence ID" value="KAL1530002.1"/>
    <property type="molecule type" value="Genomic_DNA"/>
</dbReference>
<accession>A0AB34IR73</accession>
<dbReference type="GO" id="GO:0051879">
    <property type="term" value="F:Hsp90 protein binding"/>
    <property type="evidence" value="ECO:0007669"/>
    <property type="project" value="TreeGrafter"/>
</dbReference>
<dbReference type="PANTHER" id="PTHR46035">
    <property type="entry name" value="TETRATRICOPEPTIDE REPEAT PROTEIN 4"/>
    <property type="match status" value="1"/>
</dbReference>
<dbReference type="SMART" id="SM00028">
    <property type="entry name" value="TPR"/>
    <property type="match status" value="2"/>
</dbReference>
<feature type="compositionally biased region" description="Basic and acidic residues" evidence="1">
    <location>
        <begin position="280"/>
        <end position="291"/>
    </location>
</feature>
<proteinExistence type="predicted"/>